<name>A0AAN9PVI0_CANGL</name>
<evidence type="ECO:0000256" key="1">
    <source>
        <dbReference type="SAM" id="MobiDB-lite"/>
    </source>
</evidence>
<protein>
    <recommendedName>
        <fullName evidence="2">LTI65/LTI78 N-terminal domain-containing protein</fullName>
    </recommendedName>
</protein>
<dbReference type="Pfam" id="PF03004">
    <property type="entry name" value="Transposase_24"/>
    <property type="match status" value="1"/>
</dbReference>
<feature type="domain" description="LTI65/LTI78 N-terminal" evidence="2">
    <location>
        <begin position="108"/>
        <end position="170"/>
    </location>
</feature>
<reference evidence="3 4" key="1">
    <citation type="submission" date="2024-01" db="EMBL/GenBank/DDBJ databases">
        <title>The genomes of 5 underutilized Papilionoideae crops provide insights into root nodulation and disease resistanc.</title>
        <authorList>
            <person name="Jiang F."/>
        </authorList>
    </citation>
    <scope>NUCLEOTIDE SEQUENCE [LARGE SCALE GENOMIC DNA]</scope>
    <source>
        <strain evidence="3">LVBAO_FW01</strain>
        <tissue evidence="3">Leaves</tissue>
    </source>
</reference>
<dbReference type="EMBL" id="JAYMYQ010000009">
    <property type="protein sequence ID" value="KAK7313880.1"/>
    <property type="molecule type" value="Genomic_DNA"/>
</dbReference>
<keyword evidence="4" id="KW-1185">Reference proteome</keyword>
<sequence length="170" mass="19458">MMEICAKNIANRKKQTIPHTLGSKSIARKKYELEIEIGRIYSRGEMYSIAHKRKDGSFVNNEAREKSELLDIQNKDTTSDEDAYIKVFGKEHPGRVRVTNGVEDPQSDREKKSVLLLNKVKTKAKKIKDTIKKCGHQVLDRGNGNNNKDQHILDDHDLDDDEQMAQDPKV</sequence>
<evidence type="ECO:0000259" key="2">
    <source>
        <dbReference type="Pfam" id="PF23403"/>
    </source>
</evidence>
<gene>
    <name evidence="3" type="ORF">VNO77_39083</name>
</gene>
<organism evidence="3 4">
    <name type="scientific">Canavalia gladiata</name>
    <name type="common">Sword bean</name>
    <name type="synonym">Dolichos gladiatus</name>
    <dbReference type="NCBI Taxonomy" id="3824"/>
    <lineage>
        <taxon>Eukaryota</taxon>
        <taxon>Viridiplantae</taxon>
        <taxon>Streptophyta</taxon>
        <taxon>Embryophyta</taxon>
        <taxon>Tracheophyta</taxon>
        <taxon>Spermatophyta</taxon>
        <taxon>Magnoliopsida</taxon>
        <taxon>eudicotyledons</taxon>
        <taxon>Gunneridae</taxon>
        <taxon>Pentapetalae</taxon>
        <taxon>rosids</taxon>
        <taxon>fabids</taxon>
        <taxon>Fabales</taxon>
        <taxon>Fabaceae</taxon>
        <taxon>Papilionoideae</taxon>
        <taxon>50 kb inversion clade</taxon>
        <taxon>NPAAA clade</taxon>
        <taxon>indigoferoid/millettioid clade</taxon>
        <taxon>Phaseoleae</taxon>
        <taxon>Canavalia</taxon>
    </lineage>
</organism>
<evidence type="ECO:0000313" key="3">
    <source>
        <dbReference type="EMBL" id="KAK7313880.1"/>
    </source>
</evidence>
<dbReference type="InterPro" id="IPR004252">
    <property type="entry name" value="Probable_transposase_24"/>
</dbReference>
<dbReference type="Pfam" id="PF23403">
    <property type="entry name" value="LTI65_LTI78_N"/>
    <property type="match status" value="1"/>
</dbReference>
<dbReference type="InterPro" id="IPR056605">
    <property type="entry name" value="LTI65_LTI78_N"/>
</dbReference>
<evidence type="ECO:0000313" key="4">
    <source>
        <dbReference type="Proteomes" id="UP001367508"/>
    </source>
</evidence>
<accession>A0AAN9PVI0</accession>
<proteinExistence type="predicted"/>
<feature type="region of interest" description="Disordered" evidence="1">
    <location>
        <begin position="137"/>
        <end position="170"/>
    </location>
</feature>
<dbReference type="Proteomes" id="UP001367508">
    <property type="component" value="Unassembled WGS sequence"/>
</dbReference>
<comment type="caution">
    <text evidence="3">The sequence shown here is derived from an EMBL/GenBank/DDBJ whole genome shotgun (WGS) entry which is preliminary data.</text>
</comment>
<dbReference type="AlphaFoldDB" id="A0AAN9PVI0"/>